<evidence type="ECO:0000259" key="2">
    <source>
        <dbReference type="PROSITE" id="PS50853"/>
    </source>
</evidence>
<dbReference type="InterPro" id="IPR057482">
    <property type="entry name" value="Fn3_Dep-1_3rd"/>
</dbReference>
<dbReference type="STRING" id="283909.R7UZA3"/>
<feature type="domain" description="Fibronectin type-III" evidence="2">
    <location>
        <begin position="197"/>
        <end position="292"/>
    </location>
</feature>
<dbReference type="OrthoDB" id="6277409at2759"/>
<keyword evidence="1" id="KW-0812">Transmembrane</keyword>
<sequence>MSFTWSPPANPRKIDYYEYLIAISGATTTEIERSGKIAEYYHQLSAGKTYIIEVCAVTNNQRGLPVSLTFTMIPNDPGNVREMERGQSYLKIEFDAPWDTYDGFEVTWVEKGSGPSPVADLLVTSYNDDSITVEWEKPTGTTVNGFTISIDPPPSGQSGSKDLAENIQEYTWTGLSAGREYNLIIEVIFADTKKPKRVSSLSANYVSTDSISLSWKVDQSSSQDNFKITYEVTGSNTEWTRETTFTQGQLQYTYLIEGLSAGSTYSISVIAKKSSVQSDPLEITQTIQPKSVRELKAEVIPSGISLSWLPGFDSTQNSYRYQYQGKNVKLNIVPWVVINSESVDLQNLFPGERYQFYVDAISNDQYSPYNQSTLATTYPLPPTDLTVDRTATTVSSVRVQWKDDVTRSYITSWDIKIASRGTDNIRTVGSTHERTNLDYEIPNLTAGKNYTVYVYGKSGNQRSRDASTVDVTAKPVIRSTLTEDTARTTEDTIVMTYSESRDGLFDYYLFSLGNSSDTVTRKRSDNDRSIGFVDLEAGVRYTIQARTVSGGEQSTTTQKSITTKPYPPKYTCNPGTDRLTVILTKPSGFVDEYILECLGDCSQPTSNLRANGTVKQEINGLQPYTEYAFKARSRRFDKYSNVVSFSCNTEIKAPALDEPPRQTIWIPSEISPTEFHVELINPFLSTNGDVVEFSLLVTTDRDDSRNAAANQPSWSQVREQLPMPPYFAVNRCPDLFAGDNKCWLTSRRKRNVVEPGARVQFTVGGDMNCGIGDESYCNGPVQPESTYYVAVVGYTENGLHAVGPFSDPIRTGMVDSKGVNIVAVVIGVVLGTFLLIFIAISLFLFLRKKRASRQDEVAQRPNKEGVAPFDSDPTGVYEKIDQTSFCKESGPLYENGLPPLPTSATSPDSAYEAIDVNDSKYNNNGGDDIYNEITDITHKP</sequence>
<proteinExistence type="predicted"/>
<reference evidence="3 5" key="2">
    <citation type="journal article" date="2013" name="Nature">
        <title>Insights into bilaterian evolution from three spiralian genomes.</title>
        <authorList>
            <person name="Simakov O."/>
            <person name="Marletaz F."/>
            <person name="Cho S.J."/>
            <person name="Edsinger-Gonzales E."/>
            <person name="Havlak P."/>
            <person name="Hellsten U."/>
            <person name="Kuo D.H."/>
            <person name="Larsson T."/>
            <person name="Lv J."/>
            <person name="Arendt D."/>
            <person name="Savage R."/>
            <person name="Osoegawa K."/>
            <person name="de Jong P."/>
            <person name="Grimwood J."/>
            <person name="Chapman J.A."/>
            <person name="Shapiro H."/>
            <person name="Aerts A."/>
            <person name="Otillar R.P."/>
            <person name="Terry A.Y."/>
            <person name="Boore J.L."/>
            <person name="Grigoriev I.V."/>
            <person name="Lindberg D.R."/>
            <person name="Seaver E.C."/>
            <person name="Weisblat D.A."/>
            <person name="Putnam N.H."/>
            <person name="Rokhsar D.S."/>
        </authorList>
    </citation>
    <scope>NUCLEOTIDE SEQUENCE</scope>
    <source>
        <strain evidence="3 5">I ESC-2004</strain>
    </source>
</reference>
<dbReference type="EMBL" id="KB296567">
    <property type="protein sequence ID" value="ELU11634.1"/>
    <property type="molecule type" value="Genomic_DNA"/>
</dbReference>
<dbReference type="CDD" id="cd00063">
    <property type="entry name" value="FN3"/>
    <property type="match status" value="4"/>
</dbReference>
<keyword evidence="5" id="KW-1185">Reference proteome</keyword>
<dbReference type="AlphaFoldDB" id="R7UZA3"/>
<reference evidence="5" key="1">
    <citation type="submission" date="2012-12" db="EMBL/GenBank/DDBJ databases">
        <authorList>
            <person name="Hellsten U."/>
            <person name="Grimwood J."/>
            <person name="Chapman J.A."/>
            <person name="Shapiro H."/>
            <person name="Aerts A."/>
            <person name="Otillar R.P."/>
            <person name="Terry A.Y."/>
            <person name="Boore J.L."/>
            <person name="Simakov O."/>
            <person name="Marletaz F."/>
            <person name="Cho S.-J."/>
            <person name="Edsinger-Gonzales E."/>
            <person name="Havlak P."/>
            <person name="Kuo D.-H."/>
            <person name="Larsson T."/>
            <person name="Lv J."/>
            <person name="Arendt D."/>
            <person name="Savage R."/>
            <person name="Osoegawa K."/>
            <person name="de Jong P."/>
            <person name="Lindberg D.R."/>
            <person name="Seaver E.C."/>
            <person name="Weisblat D.A."/>
            <person name="Putnam N.H."/>
            <person name="Grigoriev I.V."/>
            <person name="Rokhsar D.S."/>
        </authorList>
    </citation>
    <scope>NUCLEOTIDE SEQUENCE</scope>
    <source>
        <strain evidence="5">I ESC-2004</strain>
    </source>
</reference>
<dbReference type="SUPFAM" id="SSF49265">
    <property type="entry name" value="Fibronectin type III"/>
    <property type="match status" value="4"/>
</dbReference>
<reference evidence="4" key="3">
    <citation type="submission" date="2015-06" db="UniProtKB">
        <authorList>
            <consortium name="EnsemblMetazoa"/>
        </authorList>
    </citation>
    <scope>IDENTIFICATION</scope>
</reference>
<evidence type="ECO:0000313" key="5">
    <source>
        <dbReference type="Proteomes" id="UP000014760"/>
    </source>
</evidence>
<dbReference type="Proteomes" id="UP000014760">
    <property type="component" value="Unassembled WGS sequence"/>
</dbReference>
<keyword evidence="1" id="KW-0472">Membrane</keyword>
<dbReference type="Pfam" id="PF25300">
    <property type="entry name" value="Fn3_Dep-1_3rd"/>
    <property type="match status" value="1"/>
</dbReference>
<dbReference type="InterPro" id="IPR003961">
    <property type="entry name" value="FN3_dom"/>
</dbReference>
<dbReference type="InterPro" id="IPR050713">
    <property type="entry name" value="RTP_Phos/Ushers"/>
</dbReference>
<feature type="transmembrane region" description="Helical" evidence="1">
    <location>
        <begin position="821"/>
        <end position="846"/>
    </location>
</feature>
<feature type="domain" description="Fibronectin type-III" evidence="2">
    <location>
        <begin position="381"/>
        <end position="476"/>
    </location>
</feature>
<evidence type="ECO:0000313" key="4">
    <source>
        <dbReference type="EnsemblMetazoa" id="CapteP226044"/>
    </source>
</evidence>
<protein>
    <recommendedName>
        <fullName evidence="2">Fibronectin type-III domain-containing protein</fullName>
    </recommendedName>
</protein>
<dbReference type="EnsemblMetazoa" id="CapteT226044">
    <property type="protein sequence ID" value="CapteP226044"/>
    <property type="gene ID" value="CapteG226044"/>
</dbReference>
<dbReference type="GO" id="GO:0016020">
    <property type="term" value="C:membrane"/>
    <property type="evidence" value="ECO:0007669"/>
    <property type="project" value="UniProtKB-SubCell"/>
</dbReference>
<accession>R7UZA3</accession>
<dbReference type="PROSITE" id="PS50853">
    <property type="entry name" value="FN3"/>
    <property type="match status" value="3"/>
</dbReference>
<dbReference type="EMBL" id="AMQN01020021">
    <property type="status" value="NOT_ANNOTATED_CDS"/>
    <property type="molecule type" value="Genomic_DNA"/>
</dbReference>
<evidence type="ECO:0000313" key="3">
    <source>
        <dbReference type="EMBL" id="ELU11634.1"/>
    </source>
</evidence>
<dbReference type="InterPro" id="IPR036116">
    <property type="entry name" value="FN3_sf"/>
</dbReference>
<gene>
    <name evidence="3" type="ORF">CAPTEDRAFT_226044</name>
</gene>
<organism evidence="3">
    <name type="scientific">Capitella teleta</name>
    <name type="common">Polychaete worm</name>
    <dbReference type="NCBI Taxonomy" id="283909"/>
    <lineage>
        <taxon>Eukaryota</taxon>
        <taxon>Metazoa</taxon>
        <taxon>Spiralia</taxon>
        <taxon>Lophotrochozoa</taxon>
        <taxon>Annelida</taxon>
        <taxon>Polychaeta</taxon>
        <taxon>Sedentaria</taxon>
        <taxon>Scolecida</taxon>
        <taxon>Capitellidae</taxon>
        <taxon>Capitella</taxon>
    </lineage>
</organism>
<evidence type="ECO:0000256" key="1">
    <source>
        <dbReference type="SAM" id="Phobius"/>
    </source>
</evidence>
<dbReference type="SMART" id="SM00060">
    <property type="entry name" value="FN3"/>
    <property type="match status" value="7"/>
</dbReference>
<name>R7UZA3_CAPTE</name>
<dbReference type="OMA" id="NNTAYNY"/>
<feature type="domain" description="Fibronectin type-III" evidence="2">
    <location>
        <begin position="293"/>
        <end position="380"/>
    </location>
</feature>
<dbReference type="PANTHER" id="PTHR46957:SF3">
    <property type="entry name" value="CYTOKINE RECEPTOR"/>
    <property type="match status" value="1"/>
</dbReference>
<keyword evidence="1" id="KW-1133">Transmembrane helix</keyword>
<dbReference type="Pfam" id="PF00041">
    <property type="entry name" value="fn3"/>
    <property type="match status" value="3"/>
</dbReference>
<dbReference type="Gene3D" id="2.60.40.10">
    <property type="entry name" value="Immunoglobulins"/>
    <property type="match status" value="5"/>
</dbReference>
<dbReference type="HOGENOM" id="CLU_330702_0_0_1"/>
<dbReference type="PANTHER" id="PTHR46957">
    <property type="entry name" value="CYTOKINE RECEPTOR"/>
    <property type="match status" value="1"/>
</dbReference>
<dbReference type="InterPro" id="IPR013783">
    <property type="entry name" value="Ig-like_fold"/>
</dbReference>